<reference evidence="1" key="1">
    <citation type="journal article" date="2014" name="Front. Microbiol.">
        <title>High frequency of phylogenetically diverse reductive dehalogenase-homologous genes in deep subseafloor sedimentary metagenomes.</title>
        <authorList>
            <person name="Kawai M."/>
            <person name="Futagami T."/>
            <person name="Toyoda A."/>
            <person name="Takaki Y."/>
            <person name="Nishi S."/>
            <person name="Hori S."/>
            <person name="Arai W."/>
            <person name="Tsubouchi T."/>
            <person name="Morono Y."/>
            <person name="Uchiyama I."/>
            <person name="Ito T."/>
            <person name="Fujiyama A."/>
            <person name="Inagaki F."/>
            <person name="Takami H."/>
        </authorList>
    </citation>
    <scope>NUCLEOTIDE SEQUENCE</scope>
    <source>
        <strain evidence="1">Expedition CK06-06</strain>
    </source>
</reference>
<evidence type="ECO:0000313" key="1">
    <source>
        <dbReference type="EMBL" id="GAH36524.1"/>
    </source>
</evidence>
<organism evidence="1">
    <name type="scientific">marine sediment metagenome</name>
    <dbReference type="NCBI Taxonomy" id="412755"/>
    <lineage>
        <taxon>unclassified sequences</taxon>
        <taxon>metagenomes</taxon>
        <taxon>ecological metagenomes</taxon>
    </lineage>
</organism>
<accession>X1G4P6</accession>
<protein>
    <recommendedName>
        <fullName evidence="2">Bacterial surface antigen (D15) domain-containing protein</fullName>
    </recommendedName>
</protein>
<proteinExistence type="predicted"/>
<dbReference type="AlphaFoldDB" id="X1G4P6"/>
<evidence type="ECO:0008006" key="2">
    <source>
        <dbReference type="Google" id="ProtNLM"/>
    </source>
</evidence>
<dbReference type="Gene3D" id="2.40.160.50">
    <property type="entry name" value="membrane protein fhac: a member of the omp85/tpsb transporter family"/>
    <property type="match status" value="1"/>
</dbReference>
<gene>
    <name evidence="1" type="ORF">S03H2_13318</name>
</gene>
<feature type="non-terminal residue" evidence="1">
    <location>
        <position position="1"/>
    </location>
</feature>
<name>X1G4P6_9ZZZZ</name>
<sequence>NEYRTWASLKLEFIYDNTRIKGINLYNGTRFKIFGEVYRQIDRKKSDLFVLGADFRHYQKIHRDLIWANRLAASTSFGTNKLIYYLGGVDNWMNLFGKIETFDQSVPVDPTQKYVFQALATNMRGFSQNIRNGNSFVVINSEIRWPVFRYFINRPIGSNFFNNFQIVGFVDLGTAWTGEHPYLGQNAYDKKIFYNGPITVTIDANREPVVAGFGFGLRSQIFGYFIRTDWAWGIENHVLLPRIFYLSLNLDF</sequence>
<dbReference type="EMBL" id="BARU01006760">
    <property type="protein sequence ID" value="GAH36524.1"/>
    <property type="molecule type" value="Genomic_DNA"/>
</dbReference>
<comment type="caution">
    <text evidence="1">The sequence shown here is derived from an EMBL/GenBank/DDBJ whole genome shotgun (WGS) entry which is preliminary data.</text>
</comment>